<keyword evidence="6" id="KW-0645">Protease</keyword>
<dbReference type="GO" id="GO:0008658">
    <property type="term" value="F:penicillin binding"/>
    <property type="evidence" value="ECO:0007669"/>
    <property type="project" value="InterPro"/>
</dbReference>
<keyword evidence="7" id="KW-0328">Glycosyltransferase</keyword>
<evidence type="ECO:0000256" key="12">
    <source>
        <dbReference type="ARBA" id="ARBA00049902"/>
    </source>
</evidence>
<evidence type="ECO:0000256" key="8">
    <source>
        <dbReference type="ARBA" id="ARBA00022679"/>
    </source>
</evidence>
<dbReference type="InterPro" id="IPR036950">
    <property type="entry name" value="PBP_transglycosylase"/>
</dbReference>
<accession>A0A377Q2V1</accession>
<dbReference type="GO" id="GO:0005886">
    <property type="term" value="C:plasma membrane"/>
    <property type="evidence" value="ECO:0007669"/>
    <property type="project" value="UniProtKB-SubCell"/>
</dbReference>
<dbReference type="NCBIfam" id="TIGR02073">
    <property type="entry name" value="PBP_1c"/>
    <property type="match status" value="1"/>
</dbReference>
<dbReference type="SUPFAM" id="SSF56601">
    <property type="entry name" value="beta-lactamase/transpeptidase-like"/>
    <property type="match status" value="1"/>
</dbReference>
<evidence type="ECO:0000256" key="9">
    <source>
        <dbReference type="ARBA" id="ARBA00022801"/>
    </source>
</evidence>
<dbReference type="EMBL" id="UGHR01000001">
    <property type="protein sequence ID" value="STQ89088.1"/>
    <property type="molecule type" value="Genomic_DNA"/>
</dbReference>
<evidence type="ECO:0000256" key="2">
    <source>
        <dbReference type="ARBA" id="ARBA00004752"/>
    </source>
</evidence>
<dbReference type="InterPro" id="IPR012338">
    <property type="entry name" value="Beta-lactam/transpept-like"/>
</dbReference>
<evidence type="ECO:0000256" key="3">
    <source>
        <dbReference type="ARBA" id="ARBA00007090"/>
    </source>
</evidence>
<keyword evidence="5" id="KW-0121">Carboxypeptidase</keyword>
<evidence type="ECO:0000256" key="11">
    <source>
        <dbReference type="ARBA" id="ARBA00044770"/>
    </source>
</evidence>
<dbReference type="InterPro" id="IPR011815">
    <property type="entry name" value="PBP_1c"/>
</dbReference>
<dbReference type="PANTHER" id="PTHR32282:SF15">
    <property type="entry name" value="PENICILLIN-BINDING PROTEIN 1C"/>
    <property type="match status" value="1"/>
</dbReference>
<evidence type="ECO:0000259" key="15">
    <source>
        <dbReference type="Pfam" id="PF06832"/>
    </source>
</evidence>
<dbReference type="SUPFAM" id="SSF53955">
    <property type="entry name" value="Lysozyme-like"/>
    <property type="match status" value="1"/>
</dbReference>
<dbReference type="AlphaFoldDB" id="A0A377Q2V1"/>
<sequence length="781" mass="85852">MLKHRLFKRFILALLIFSPLLLIRLWPHESLAVAGSTAVLAQDGKLLRLTLAPDQRYRLWLPLEDFSPTLIDALKLQEDRWFYYHPGINPISLLRAITATYGGGARQGASTLTMQLARLKYRLNTKSPAGKLRQIGLALWLEARYSKHDILEAYLNLAPYGRNIEGAAAASLAYFGKAAKTLTLPESLTLAVIPQQPNQRLGSGASLTEARQRLWLRWQQRYKVSPEQIRLMTLPLPVKRLEQLPFRAPHWVEQRLADSPEQSTLNTTLDLQLQTLLEKQIRQYLAQSSTRGIVNASAMLVDTRDQSVRALVGSADYFNASISGQVNGTEAKRSPGSTLKPFIYALGLDQGVIHPQSILRDTPSAFGPYQPENFDGRFVGPLSATEALIKSRNIPAVWLASQLKNPSFYDFLQLAGISKLKSENHYGLALVLGGGEVSMVELAGLYTMLLNEGRLTPLRYLKESPKPRGDVLAAPETSRLALGMPSKSPRADGEVLLSPEASWLALDMLSKNPRPDGGTNAWPVAFKTGTSWGFRDAWTAGVVGPYVLVVWLGNFDGQGNPALIGLEAAAPLFFRISDALALAKPADKPQPRSTPLGLKRINICTASGDLPNAYCPQQSSTWFIPGKSPIRVSTLHQPVHVDTQSGLAVCPPYDPAHTKTEVFEFWSSDMARLFKEAGVPRRKPPHIDCSGMASTGDAPKISSPLAGLAYTLRLSKPDETIPLQAAASGEQLYWFDNQIYLGSAKSTGLAWRPQAGGWHQLSVVDDQGRSDSRQVRVELLP</sequence>
<evidence type="ECO:0000256" key="10">
    <source>
        <dbReference type="ARBA" id="ARBA00023268"/>
    </source>
</evidence>
<comment type="subcellular location">
    <subcellularLocation>
        <location evidence="1">Cell inner membrane</location>
        <topology evidence="1">Single-pass membrane protein</topology>
    </subcellularLocation>
</comment>
<comment type="catalytic activity">
    <reaction evidence="12">
        <text>[GlcNAc-(1-&gt;4)-Mur2Ac(oyl-L-Ala-gamma-D-Glu-L-Lys-D-Ala-D-Ala)](n)-di-trans,octa-cis-undecaprenyl diphosphate + beta-D-GlcNAc-(1-&gt;4)-Mur2Ac(oyl-L-Ala-gamma-D-Glu-L-Lys-D-Ala-D-Ala)-di-trans,octa-cis-undecaprenyl diphosphate = [GlcNAc-(1-&gt;4)-Mur2Ac(oyl-L-Ala-gamma-D-Glu-L-Lys-D-Ala-D-Ala)](n+1)-di-trans,octa-cis-undecaprenyl diphosphate + di-trans,octa-cis-undecaprenyl diphosphate + H(+)</text>
        <dbReference type="Rhea" id="RHEA:23708"/>
        <dbReference type="Rhea" id="RHEA-COMP:9602"/>
        <dbReference type="Rhea" id="RHEA-COMP:9603"/>
        <dbReference type="ChEBI" id="CHEBI:15378"/>
        <dbReference type="ChEBI" id="CHEBI:58405"/>
        <dbReference type="ChEBI" id="CHEBI:60033"/>
        <dbReference type="ChEBI" id="CHEBI:78435"/>
        <dbReference type="EC" id="2.4.99.28"/>
    </reaction>
</comment>
<dbReference type="GO" id="GO:0004180">
    <property type="term" value="F:carboxypeptidase activity"/>
    <property type="evidence" value="ECO:0007669"/>
    <property type="project" value="UniProtKB-KW"/>
</dbReference>
<dbReference type="UniPathway" id="UPA00219"/>
<dbReference type="Proteomes" id="UP000295794">
    <property type="component" value="Unassembled WGS sequence"/>
</dbReference>
<dbReference type="Pfam" id="PF00905">
    <property type="entry name" value="Transpeptidase"/>
    <property type="match status" value="1"/>
</dbReference>
<feature type="domain" description="Penicillin-binding protein transpeptidase" evidence="13">
    <location>
        <begin position="297"/>
        <end position="531"/>
    </location>
</feature>
<dbReference type="InterPro" id="IPR023346">
    <property type="entry name" value="Lysozyme-like_dom_sf"/>
</dbReference>
<comment type="similarity">
    <text evidence="3">In the C-terminal section; belongs to the transpeptidase family.</text>
</comment>
<evidence type="ECO:0000313" key="19">
    <source>
        <dbReference type="Proteomes" id="UP000295794"/>
    </source>
</evidence>
<evidence type="ECO:0000256" key="1">
    <source>
        <dbReference type="ARBA" id="ARBA00004377"/>
    </source>
</evidence>
<evidence type="ECO:0000256" key="5">
    <source>
        <dbReference type="ARBA" id="ARBA00022645"/>
    </source>
</evidence>
<evidence type="ECO:0000313" key="17">
    <source>
        <dbReference type="EMBL" id="TCU90061.1"/>
    </source>
</evidence>
<dbReference type="EMBL" id="SMBT01000001">
    <property type="protein sequence ID" value="TCU90061.1"/>
    <property type="molecule type" value="Genomic_DNA"/>
</dbReference>
<evidence type="ECO:0000256" key="6">
    <source>
        <dbReference type="ARBA" id="ARBA00022670"/>
    </source>
</evidence>
<dbReference type="PANTHER" id="PTHR32282">
    <property type="entry name" value="BINDING PROTEIN TRANSPEPTIDASE, PUTATIVE-RELATED"/>
    <property type="match status" value="1"/>
</dbReference>
<dbReference type="InterPro" id="IPR009647">
    <property type="entry name" value="PBP_C"/>
</dbReference>
<dbReference type="InterPro" id="IPR001264">
    <property type="entry name" value="Glyco_trans_51"/>
</dbReference>
<evidence type="ECO:0000313" key="18">
    <source>
        <dbReference type="Proteomes" id="UP000255108"/>
    </source>
</evidence>
<dbReference type="GO" id="GO:0006508">
    <property type="term" value="P:proteolysis"/>
    <property type="evidence" value="ECO:0007669"/>
    <property type="project" value="UniProtKB-KW"/>
</dbReference>
<dbReference type="GO" id="GO:0009252">
    <property type="term" value="P:peptidoglycan biosynthetic process"/>
    <property type="evidence" value="ECO:0007669"/>
    <property type="project" value="UniProtKB-UniPathway"/>
</dbReference>
<organism evidence="16 18">
    <name type="scientific">Iodobacter fluviatilis</name>
    <dbReference type="NCBI Taxonomy" id="537"/>
    <lineage>
        <taxon>Bacteria</taxon>
        <taxon>Pseudomonadati</taxon>
        <taxon>Pseudomonadota</taxon>
        <taxon>Betaproteobacteria</taxon>
        <taxon>Neisseriales</taxon>
        <taxon>Chitinibacteraceae</taxon>
        <taxon>Iodobacter</taxon>
    </lineage>
</organism>
<evidence type="ECO:0000259" key="14">
    <source>
        <dbReference type="Pfam" id="PF00912"/>
    </source>
</evidence>
<protein>
    <recommendedName>
        <fullName evidence="11">peptidoglycan glycosyltransferase</fullName>
        <ecNumber evidence="11">2.4.99.28</ecNumber>
    </recommendedName>
</protein>
<evidence type="ECO:0000313" key="16">
    <source>
        <dbReference type="EMBL" id="STQ89088.1"/>
    </source>
</evidence>
<keyword evidence="8" id="KW-0808">Transferase</keyword>
<keyword evidence="9" id="KW-0378">Hydrolase</keyword>
<reference evidence="17 19" key="2">
    <citation type="submission" date="2019-03" db="EMBL/GenBank/DDBJ databases">
        <title>Genomic Encyclopedia of Type Strains, Phase IV (KMG-IV): sequencing the most valuable type-strain genomes for metagenomic binning, comparative biology and taxonomic classification.</title>
        <authorList>
            <person name="Goeker M."/>
        </authorList>
    </citation>
    <scope>NUCLEOTIDE SEQUENCE [LARGE SCALE GENOMIC DNA]</scope>
    <source>
        <strain evidence="17 19">DSM 3764</strain>
    </source>
</reference>
<dbReference type="Proteomes" id="UP000255108">
    <property type="component" value="Unassembled WGS sequence"/>
</dbReference>
<gene>
    <name evidence="16" type="primary">pbpD_1</name>
    <name evidence="17" type="ORF">EV682_10180</name>
    <name evidence="16" type="ORF">NCTC11159_00099</name>
</gene>
<reference evidence="16 18" key="1">
    <citation type="submission" date="2018-06" db="EMBL/GenBank/DDBJ databases">
        <authorList>
            <consortium name="Pathogen Informatics"/>
            <person name="Doyle S."/>
        </authorList>
    </citation>
    <scope>NUCLEOTIDE SEQUENCE [LARGE SCALE GENOMIC DNA]</scope>
    <source>
        <strain evidence="16 18">NCTC11159</strain>
    </source>
</reference>
<dbReference type="GO" id="GO:0030288">
    <property type="term" value="C:outer membrane-bounded periplasmic space"/>
    <property type="evidence" value="ECO:0007669"/>
    <property type="project" value="TreeGrafter"/>
</dbReference>
<feature type="domain" description="Penicillin-binding C-terminal" evidence="15">
    <location>
        <begin position="694"/>
        <end position="776"/>
    </location>
</feature>
<dbReference type="InterPro" id="IPR050396">
    <property type="entry name" value="Glycosyltr_51/Transpeptidase"/>
</dbReference>
<dbReference type="Gene3D" id="3.40.710.10">
    <property type="entry name" value="DD-peptidase/beta-lactamase superfamily"/>
    <property type="match status" value="1"/>
</dbReference>
<keyword evidence="19" id="KW-1185">Reference proteome</keyword>
<dbReference type="Pfam" id="PF06832">
    <property type="entry name" value="BiPBP_C"/>
    <property type="match status" value="1"/>
</dbReference>
<feature type="domain" description="Glycosyl transferase family 51" evidence="14">
    <location>
        <begin position="54"/>
        <end position="200"/>
    </location>
</feature>
<dbReference type="EC" id="2.4.99.28" evidence="11"/>
<name>A0A377Q2V1_9NEIS</name>
<proteinExistence type="inferred from homology"/>
<dbReference type="InterPro" id="IPR001460">
    <property type="entry name" value="PCN-bd_Tpept"/>
</dbReference>
<dbReference type="GO" id="GO:0008955">
    <property type="term" value="F:peptidoglycan glycosyltransferase activity"/>
    <property type="evidence" value="ECO:0007669"/>
    <property type="project" value="UniProtKB-EC"/>
</dbReference>
<comment type="pathway">
    <text evidence="2">Cell wall biogenesis; peptidoglycan biosynthesis.</text>
</comment>
<comment type="similarity">
    <text evidence="4">In the N-terminal section; belongs to the glycosyltransferase 51 family.</text>
</comment>
<evidence type="ECO:0000256" key="4">
    <source>
        <dbReference type="ARBA" id="ARBA00007739"/>
    </source>
</evidence>
<dbReference type="RefSeq" id="WP_207916249.1">
    <property type="nucleotide sequence ID" value="NZ_CAWOLO010000001.1"/>
</dbReference>
<dbReference type="Pfam" id="PF00912">
    <property type="entry name" value="Transgly"/>
    <property type="match status" value="1"/>
</dbReference>
<evidence type="ECO:0000259" key="13">
    <source>
        <dbReference type="Pfam" id="PF00905"/>
    </source>
</evidence>
<dbReference type="Gene3D" id="1.10.3810.10">
    <property type="entry name" value="Biosynthetic peptidoglycan transglycosylase-like"/>
    <property type="match status" value="1"/>
</dbReference>
<keyword evidence="10" id="KW-0511">Multifunctional enzyme</keyword>
<evidence type="ECO:0000256" key="7">
    <source>
        <dbReference type="ARBA" id="ARBA00022676"/>
    </source>
</evidence>